<dbReference type="InterPro" id="IPR002401">
    <property type="entry name" value="Cyt_P450_E_grp-I"/>
</dbReference>
<evidence type="ECO:0000256" key="7">
    <source>
        <dbReference type="ARBA" id="ARBA00023033"/>
    </source>
</evidence>
<evidence type="ECO:0000256" key="3">
    <source>
        <dbReference type="ARBA" id="ARBA00022617"/>
    </source>
</evidence>
<comment type="cofactor">
    <cofactor evidence="1 8">
        <name>heme</name>
        <dbReference type="ChEBI" id="CHEBI:30413"/>
    </cofactor>
</comment>
<evidence type="ECO:0000256" key="6">
    <source>
        <dbReference type="ARBA" id="ARBA00023004"/>
    </source>
</evidence>
<dbReference type="PROSITE" id="PS00086">
    <property type="entry name" value="CYTOCHROME_P450"/>
    <property type="match status" value="1"/>
</dbReference>
<dbReference type="SUPFAM" id="SSF48264">
    <property type="entry name" value="Cytochrome P450"/>
    <property type="match status" value="1"/>
</dbReference>
<dbReference type="OrthoDB" id="1470350at2759"/>
<keyword evidence="5 9" id="KW-0560">Oxidoreductase</keyword>
<dbReference type="EMBL" id="SZYD01000015">
    <property type="protein sequence ID" value="KAD3641267.1"/>
    <property type="molecule type" value="Genomic_DNA"/>
</dbReference>
<protein>
    <recommendedName>
        <fullName evidence="12">Cytochrome P450</fullName>
    </recommendedName>
</protein>
<organism evidence="10 11">
    <name type="scientific">Mikania micrantha</name>
    <name type="common">bitter vine</name>
    <dbReference type="NCBI Taxonomy" id="192012"/>
    <lineage>
        <taxon>Eukaryota</taxon>
        <taxon>Viridiplantae</taxon>
        <taxon>Streptophyta</taxon>
        <taxon>Embryophyta</taxon>
        <taxon>Tracheophyta</taxon>
        <taxon>Spermatophyta</taxon>
        <taxon>Magnoliopsida</taxon>
        <taxon>eudicotyledons</taxon>
        <taxon>Gunneridae</taxon>
        <taxon>Pentapetalae</taxon>
        <taxon>asterids</taxon>
        <taxon>campanulids</taxon>
        <taxon>Asterales</taxon>
        <taxon>Asteraceae</taxon>
        <taxon>Asteroideae</taxon>
        <taxon>Heliantheae alliance</taxon>
        <taxon>Eupatorieae</taxon>
        <taxon>Mikania</taxon>
    </lineage>
</organism>
<evidence type="ECO:0000256" key="5">
    <source>
        <dbReference type="ARBA" id="ARBA00023002"/>
    </source>
</evidence>
<sequence length="494" mass="56207">MEIMFLILTSIISFLFLFHGFDLYRKRRLPPGPMGLPFIGNLLEIGPKPHESLAKLSQKHGPLITIKLGSITTVVASTPDAAREILLSNDVACSGRPVPNAVTALKHHDKAVLWIPPNETWQTIRKVLKMYLTSQHKLDTLQHVREDVLEDVLISLRESGSKKAAVDIGSMAFAVSLNQFSKTFCSRNMTSYEDDDIRGFQAVVETAMEVQGKFNIADIFPVLRPLDPQNVWRRAKAAFVWLEEKIEDFVNERIKHRDSELPRFDDVLDSLLDYSQHNEADFSVKHIKTLLVDVLVAGTDTIASATTWTMSELLLNPHIFSRVREEINQIVKEVGKIEEAKTLHLPYLQAVIKETMRLHAGSPLLAPHITQTQVKIGTYVIPKGTQMLVNVWAMSRDPRYWENPMLFMPERFLKTKVDFKGQHYEFLPFGSGRRKCPGMPLAERMLSLIVASFVYHFDWELPYAREEMDMNDKYGLTLLKATPLVATPKPYPSS</sequence>
<dbReference type="PANTHER" id="PTHR47950">
    <property type="entry name" value="CYTOCHROME P450, FAMILY 76, SUBFAMILY C, POLYPEPTIDE 5-RELATED"/>
    <property type="match status" value="1"/>
</dbReference>
<accession>A0A5N6MP04</accession>
<evidence type="ECO:0000256" key="4">
    <source>
        <dbReference type="ARBA" id="ARBA00022723"/>
    </source>
</evidence>
<feature type="binding site" description="axial binding residue" evidence="8">
    <location>
        <position position="436"/>
    </location>
    <ligand>
        <name>heme</name>
        <dbReference type="ChEBI" id="CHEBI:30413"/>
    </ligand>
    <ligandPart>
        <name>Fe</name>
        <dbReference type="ChEBI" id="CHEBI:18248"/>
    </ligandPart>
</feature>
<evidence type="ECO:0000256" key="1">
    <source>
        <dbReference type="ARBA" id="ARBA00001971"/>
    </source>
</evidence>
<evidence type="ECO:0000256" key="2">
    <source>
        <dbReference type="ARBA" id="ARBA00010617"/>
    </source>
</evidence>
<dbReference type="Proteomes" id="UP000326396">
    <property type="component" value="Linkage Group LG5"/>
</dbReference>
<evidence type="ECO:0008006" key="12">
    <source>
        <dbReference type="Google" id="ProtNLM"/>
    </source>
</evidence>
<dbReference type="Pfam" id="PF00067">
    <property type="entry name" value="p450"/>
    <property type="match status" value="1"/>
</dbReference>
<name>A0A5N6MP04_9ASTR</name>
<dbReference type="AlphaFoldDB" id="A0A5N6MP04"/>
<dbReference type="FunFam" id="1.10.630.10:FF:000126">
    <property type="entry name" value="Predicted protein"/>
    <property type="match status" value="1"/>
</dbReference>
<proteinExistence type="inferred from homology"/>
<keyword evidence="11" id="KW-1185">Reference proteome</keyword>
<dbReference type="PRINTS" id="PR00463">
    <property type="entry name" value="EP450I"/>
</dbReference>
<keyword evidence="6 8" id="KW-0408">Iron</keyword>
<dbReference type="GO" id="GO:0016705">
    <property type="term" value="F:oxidoreductase activity, acting on paired donors, with incorporation or reduction of molecular oxygen"/>
    <property type="evidence" value="ECO:0007669"/>
    <property type="project" value="InterPro"/>
</dbReference>
<dbReference type="GO" id="GO:0004497">
    <property type="term" value="F:monooxygenase activity"/>
    <property type="evidence" value="ECO:0007669"/>
    <property type="project" value="UniProtKB-KW"/>
</dbReference>
<dbReference type="GO" id="GO:0020037">
    <property type="term" value="F:heme binding"/>
    <property type="evidence" value="ECO:0007669"/>
    <property type="project" value="InterPro"/>
</dbReference>
<evidence type="ECO:0000313" key="10">
    <source>
        <dbReference type="EMBL" id="KAD3641267.1"/>
    </source>
</evidence>
<evidence type="ECO:0000256" key="8">
    <source>
        <dbReference type="PIRSR" id="PIRSR602401-1"/>
    </source>
</evidence>
<dbReference type="PRINTS" id="PR00385">
    <property type="entry name" value="P450"/>
</dbReference>
<evidence type="ECO:0000313" key="11">
    <source>
        <dbReference type="Proteomes" id="UP000326396"/>
    </source>
</evidence>
<keyword evidence="4 8" id="KW-0479">Metal-binding</keyword>
<keyword evidence="7 9" id="KW-0503">Monooxygenase</keyword>
<dbReference type="Gene3D" id="1.10.630.10">
    <property type="entry name" value="Cytochrome P450"/>
    <property type="match status" value="1"/>
</dbReference>
<comment type="similarity">
    <text evidence="2 9">Belongs to the cytochrome P450 family.</text>
</comment>
<evidence type="ECO:0000256" key="9">
    <source>
        <dbReference type="RuleBase" id="RU000461"/>
    </source>
</evidence>
<comment type="caution">
    <text evidence="10">The sequence shown here is derived from an EMBL/GenBank/DDBJ whole genome shotgun (WGS) entry which is preliminary data.</text>
</comment>
<reference evidence="10 11" key="1">
    <citation type="submission" date="2019-05" db="EMBL/GenBank/DDBJ databases">
        <title>Mikania micrantha, genome provides insights into the molecular mechanism of rapid growth.</title>
        <authorList>
            <person name="Liu B."/>
        </authorList>
    </citation>
    <scope>NUCLEOTIDE SEQUENCE [LARGE SCALE GENOMIC DNA]</scope>
    <source>
        <strain evidence="10">NLD-2019</strain>
        <tissue evidence="10">Leaf</tissue>
    </source>
</reference>
<dbReference type="InterPro" id="IPR036396">
    <property type="entry name" value="Cyt_P450_sf"/>
</dbReference>
<dbReference type="GO" id="GO:0005506">
    <property type="term" value="F:iron ion binding"/>
    <property type="evidence" value="ECO:0007669"/>
    <property type="project" value="InterPro"/>
</dbReference>
<gene>
    <name evidence="10" type="ORF">E3N88_30491</name>
</gene>
<dbReference type="PANTHER" id="PTHR47950:SF42">
    <property type="entry name" value="GERANIOL 8-HYDROXYLASE"/>
    <property type="match status" value="1"/>
</dbReference>
<dbReference type="InterPro" id="IPR017972">
    <property type="entry name" value="Cyt_P450_CS"/>
</dbReference>
<keyword evidence="3 8" id="KW-0349">Heme</keyword>
<dbReference type="InterPro" id="IPR001128">
    <property type="entry name" value="Cyt_P450"/>
</dbReference>